<organism evidence="2 3">
    <name type="scientific">Symbiodinium pilosum</name>
    <name type="common">Dinoflagellate</name>
    <dbReference type="NCBI Taxonomy" id="2952"/>
    <lineage>
        <taxon>Eukaryota</taxon>
        <taxon>Sar</taxon>
        <taxon>Alveolata</taxon>
        <taxon>Dinophyceae</taxon>
        <taxon>Suessiales</taxon>
        <taxon>Symbiodiniaceae</taxon>
        <taxon>Symbiodinium</taxon>
    </lineage>
</organism>
<accession>A0A812WXL7</accession>
<dbReference type="OrthoDB" id="426621at2759"/>
<evidence type="ECO:0000313" key="2">
    <source>
        <dbReference type="EMBL" id="CAE7706902.1"/>
    </source>
</evidence>
<protein>
    <submittedName>
        <fullName evidence="2">Lrguk protein</fullName>
    </submittedName>
</protein>
<dbReference type="AlphaFoldDB" id="A0A812WXL7"/>
<gene>
    <name evidence="2" type="primary">Lrguk</name>
    <name evidence="2" type="ORF">SPIL2461_LOCUS19967</name>
</gene>
<proteinExistence type="predicted"/>
<evidence type="ECO:0000259" key="1">
    <source>
        <dbReference type="Pfam" id="PF01755"/>
    </source>
</evidence>
<feature type="domain" description="Glycosyl transferase family 25" evidence="1">
    <location>
        <begin position="430"/>
        <end position="666"/>
    </location>
</feature>
<sequence length="746" mass="82134">MIAIAQVLLQPGLSKQEVRRGKGLTRLLLRALAKDAQPCHNSEWVSLAGELQLIGLAHGDAALSKRSAEAATLIRATGDVAAAADLLWVFLTAKALEENLINAVEALALDQCSSALSNVTSAIAAILCALAQPCVGKILGIKRLLRLAARCAEHVASRVQELPVGSLPRLALALAELLEMGQGNKESSWQSLGQALSAVSSAAALRLPELSLEDLADFCVALSLAECSDLIDAFAMEVSWRIKGHSKAAVPIPGAAVVLRATVGPWPPDSRGLLGEFCLASGRWRVWLDCGVGVDASERDFELLDNGARPQRCCYECWRLSPRLWRTAADSTREFCDQCCPKRGLAEDVPKDPCLRGMEDLPPGLGHSSRALARISLALTRAQRPQAHLLRQFRTSAEQLYNKVTQELPFDPQLGLSTPSALANSAPDIPVFVVNLDRSPHRLGDMRREAHRCKLRARRFAATDGRHRVVRRSQGQPYTRDLTNFALRWDEVRPAIGVALTADQERHYVGYAGSWLSHMRALRQGFEEGAPFVVVLEDDQVLSADFNDVLQDIIDCAGDVLDVIILGPLDWRLRSLQYAQRRKVMQLRQPCSASCSEEEAFMAELYGYKPTLQQENTYFLYSIGSRAMTGEDLLSTGCCGVWGYLVSRRGCQKVEASMKFMWESFDDVLQAELQGDNRFTDFVGSYRLWAVWPPLVTSDGKWPSQNSGEDLELGRQLAPVSPHAGFRDHSLQIQAPLLNLIYYNTV</sequence>
<comment type="caution">
    <text evidence="2">The sequence shown here is derived from an EMBL/GenBank/DDBJ whole genome shotgun (WGS) entry which is preliminary data.</text>
</comment>
<evidence type="ECO:0000313" key="3">
    <source>
        <dbReference type="Proteomes" id="UP000649617"/>
    </source>
</evidence>
<name>A0A812WXL7_SYMPI</name>
<dbReference type="InterPro" id="IPR002654">
    <property type="entry name" value="Glyco_trans_25"/>
</dbReference>
<dbReference type="Pfam" id="PF01755">
    <property type="entry name" value="Glyco_transf_25"/>
    <property type="match status" value="1"/>
</dbReference>
<dbReference type="Proteomes" id="UP000649617">
    <property type="component" value="Unassembled WGS sequence"/>
</dbReference>
<dbReference type="EMBL" id="CAJNIZ010044976">
    <property type="protein sequence ID" value="CAE7706902.1"/>
    <property type="molecule type" value="Genomic_DNA"/>
</dbReference>
<keyword evidence="3" id="KW-1185">Reference proteome</keyword>
<reference evidence="2" key="1">
    <citation type="submission" date="2021-02" db="EMBL/GenBank/DDBJ databases">
        <authorList>
            <person name="Dougan E. K."/>
            <person name="Rhodes N."/>
            <person name="Thang M."/>
            <person name="Chan C."/>
        </authorList>
    </citation>
    <scope>NUCLEOTIDE SEQUENCE</scope>
</reference>